<comment type="subcellular location">
    <subcellularLocation>
        <location evidence="1">Mitochondrion inner membrane</location>
        <topology evidence="1">Peripheral membrane protein</topology>
        <orientation evidence="1">Intermembrane side</orientation>
    </subcellularLocation>
</comment>
<dbReference type="EMBL" id="JAVRBK010000010">
    <property type="protein sequence ID" value="KAK5638576.1"/>
    <property type="molecule type" value="Genomic_DNA"/>
</dbReference>
<name>A0AAN7V3S9_9COLE</name>
<keyword evidence="3 10" id="KW-0813">Transport</keyword>
<evidence type="ECO:0000313" key="14">
    <source>
        <dbReference type="Proteomes" id="UP001329430"/>
    </source>
</evidence>
<evidence type="ECO:0000259" key="12">
    <source>
        <dbReference type="Pfam" id="PF02320"/>
    </source>
</evidence>
<evidence type="ECO:0000256" key="9">
    <source>
        <dbReference type="ARBA" id="ARBA00023157"/>
    </source>
</evidence>
<dbReference type="SUPFAM" id="SSF81531">
    <property type="entry name" value="Non-heme 11 kDa protein of cytochrome bc1 complex (Ubiquinol-cytochrome c reductase)"/>
    <property type="match status" value="1"/>
</dbReference>
<proteinExistence type="inferred from homology"/>
<evidence type="ECO:0000256" key="3">
    <source>
        <dbReference type="ARBA" id="ARBA00022448"/>
    </source>
</evidence>
<evidence type="ECO:0000313" key="13">
    <source>
        <dbReference type="EMBL" id="KAK5638576.1"/>
    </source>
</evidence>
<feature type="disulfide bond" evidence="11">
    <location>
        <begin position="32"/>
        <end position="76"/>
    </location>
</feature>
<dbReference type="InterPro" id="IPR023184">
    <property type="entry name" value="Ubol_cytC_Rdtase_hinge_dom"/>
</dbReference>
<evidence type="ECO:0000256" key="10">
    <source>
        <dbReference type="PIRNR" id="PIRNR000019"/>
    </source>
</evidence>
<protein>
    <recommendedName>
        <fullName evidence="10">Cytochrome b-c1 complex subunit 6</fullName>
    </recommendedName>
</protein>
<dbReference type="InterPro" id="IPR036811">
    <property type="entry name" value="Ubol_cytC_Rdtase_hinge_dom_sf"/>
</dbReference>
<comment type="function">
    <text evidence="10">Component of the ubiquinol-cytochrome c oxidoreductase, a multisubunit transmembrane complex that is part of the mitochondrial electron transport chain which drives oxidative phosphorylation.</text>
</comment>
<dbReference type="FunFam" id="1.10.287.20:FF:000001">
    <property type="entry name" value="Cytochrome b-c1 complex subunit 6"/>
    <property type="match status" value="1"/>
</dbReference>
<dbReference type="GO" id="GO:0006122">
    <property type="term" value="P:mitochondrial electron transport, ubiquinol to cytochrome c"/>
    <property type="evidence" value="ECO:0007669"/>
    <property type="project" value="InterPro"/>
</dbReference>
<evidence type="ECO:0000256" key="2">
    <source>
        <dbReference type="ARBA" id="ARBA00006498"/>
    </source>
</evidence>
<evidence type="ECO:0000256" key="11">
    <source>
        <dbReference type="PIRSR" id="PIRSR000019-1"/>
    </source>
</evidence>
<feature type="domain" description="Ubiquinol-cytochrome C reductase hinge" evidence="12">
    <location>
        <begin position="23"/>
        <end position="86"/>
    </location>
</feature>
<dbReference type="Pfam" id="PF02320">
    <property type="entry name" value="UCR_hinge"/>
    <property type="match status" value="1"/>
</dbReference>
<keyword evidence="7 10" id="KW-0496">Mitochondrion</keyword>
<evidence type="ECO:0000256" key="7">
    <source>
        <dbReference type="ARBA" id="ARBA00023128"/>
    </source>
</evidence>
<comment type="similarity">
    <text evidence="2 10">Belongs to the UQCRH/QCR6 family.</text>
</comment>
<keyword evidence="4 10" id="KW-0679">Respiratory chain</keyword>
<evidence type="ECO:0000256" key="5">
    <source>
        <dbReference type="ARBA" id="ARBA00022792"/>
    </source>
</evidence>
<keyword evidence="5 10" id="KW-0999">Mitochondrion inner membrane</keyword>
<organism evidence="13 14">
    <name type="scientific">Pyrocoelia pectoralis</name>
    <dbReference type="NCBI Taxonomy" id="417401"/>
    <lineage>
        <taxon>Eukaryota</taxon>
        <taxon>Metazoa</taxon>
        <taxon>Ecdysozoa</taxon>
        <taxon>Arthropoda</taxon>
        <taxon>Hexapoda</taxon>
        <taxon>Insecta</taxon>
        <taxon>Pterygota</taxon>
        <taxon>Neoptera</taxon>
        <taxon>Endopterygota</taxon>
        <taxon>Coleoptera</taxon>
        <taxon>Polyphaga</taxon>
        <taxon>Elateriformia</taxon>
        <taxon>Elateroidea</taxon>
        <taxon>Lampyridae</taxon>
        <taxon>Lampyrinae</taxon>
        <taxon>Pyrocoelia</taxon>
    </lineage>
</organism>
<keyword evidence="9 11" id="KW-1015">Disulfide bond</keyword>
<feature type="disulfide bond" evidence="11">
    <location>
        <begin position="48"/>
        <end position="62"/>
    </location>
</feature>
<reference evidence="13 14" key="1">
    <citation type="journal article" date="2024" name="Insects">
        <title>An Improved Chromosome-Level Genome Assembly of the Firefly Pyrocoelia pectoralis.</title>
        <authorList>
            <person name="Fu X."/>
            <person name="Meyer-Rochow V.B."/>
            <person name="Ballantyne L."/>
            <person name="Zhu X."/>
        </authorList>
    </citation>
    <scope>NUCLEOTIDE SEQUENCE [LARGE SCALE GENOMIC DNA]</scope>
    <source>
        <strain evidence="13">XCY_ONT2</strain>
    </source>
</reference>
<evidence type="ECO:0000256" key="1">
    <source>
        <dbReference type="ARBA" id="ARBA00004137"/>
    </source>
</evidence>
<dbReference type="PANTHER" id="PTHR15336:SF0">
    <property type="entry name" value="CYTOCHROME B-C1 COMPLEX SUBUNIT 6, MITOCHONDRIAL"/>
    <property type="match status" value="1"/>
</dbReference>
<evidence type="ECO:0000256" key="8">
    <source>
        <dbReference type="ARBA" id="ARBA00023136"/>
    </source>
</evidence>
<evidence type="ECO:0000256" key="6">
    <source>
        <dbReference type="ARBA" id="ARBA00022982"/>
    </source>
</evidence>
<dbReference type="Gene3D" id="1.10.287.20">
    <property type="entry name" value="Ubiquinol-cytochrome C reductase hinge domain"/>
    <property type="match status" value="1"/>
</dbReference>
<dbReference type="AlphaFoldDB" id="A0AAN7V3S9"/>
<accession>A0AAN7V3S9</accession>
<comment type="caution">
    <text evidence="13">The sequence shown here is derived from an EMBL/GenBank/DDBJ whole genome shotgun (WGS) entry which is preliminary data.</text>
</comment>
<sequence>MLLKNLLNRFIPTVKADDEDLVDPMDTLRDKCKNSSHAKHLAEKLEECNNRVNSRTQTAEICVEELMDFIHAVDHCVAQDLFKYLK</sequence>
<keyword evidence="8 10" id="KW-0472">Membrane</keyword>
<dbReference type="Proteomes" id="UP001329430">
    <property type="component" value="Chromosome 10"/>
</dbReference>
<evidence type="ECO:0000256" key="4">
    <source>
        <dbReference type="ARBA" id="ARBA00022660"/>
    </source>
</evidence>
<dbReference type="GO" id="GO:0005743">
    <property type="term" value="C:mitochondrial inner membrane"/>
    <property type="evidence" value="ECO:0007669"/>
    <property type="project" value="UniProtKB-SubCell"/>
</dbReference>
<dbReference type="InterPro" id="IPR003422">
    <property type="entry name" value="Cyt_b-c1_6"/>
</dbReference>
<gene>
    <name evidence="13" type="ORF">RI129_012871</name>
</gene>
<dbReference type="PANTHER" id="PTHR15336">
    <property type="entry name" value="UBIQUINOL-CYTOCHROME C REDUCTASE COMPLEX 7.8 KDA PROTEIN"/>
    <property type="match status" value="1"/>
</dbReference>
<keyword evidence="14" id="KW-1185">Reference proteome</keyword>
<keyword evidence="6 10" id="KW-0249">Electron transport</keyword>
<dbReference type="PIRSF" id="PIRSF000019">
    <property type="entry name" value="Bc1_11K"/>
    <property type="match status" value="1"/>
</dbReference>